<comment type="caution">
    <text evidence="1">The sequence shown here is derived from an EMBL/GenBank/DDBJ whole genome shotgun (WGS) entry which is preliminary data.</text>
</comment>
<dbReference type="AlphaFoldDB" id="A0ABD2P256"/>
<name>A0ABD2P256_9CUCU</name>
<evidence type="ECO:0000313" key="1">
    <source>
        <dbReference type="EMBL" id="KAL3285025.1"/>
    </source>
</evidence>
<organism evidence="1 2">
    <name type="scientific">Cryptolaemus montrouzieri</name>
    <dbReference type="NCBI Taxonomy" id="559131"/>
    <lineage>
        <taxon>Eukaryota</taxon>
        <taxon>Metazoa</taxon>
        <taxon>Ecdysozoa</taxon>
        <taxon>Arthropoda</taxon>
        <taxon>Hexapoda</taxon>
        <taxon>Insecta</taxon>
        <taxon>Pterygota</taxon>
        <taxon>Neoptera</taxon>
        <taxon>Endopterygota</taxon>
        <taxon>Coleoptera</taxon>
        <taxon>Polyphaga</taxon>
        <taxon>Cucujiformia</taxon>
        <taxon>Coccinelloidea</taxon>
        <taxon>Coccinellidae</taxon>
        <taxon>Scymninae</taxon>
        <taxon>Scymnini</taxon>
        <taxon>Cryptolaemus</taxon>
    </lineage>
</organism>
<accession>A0ABD2P256</accession>
<reference evidence="1 2" key="1">
    <citation type="journal article" date="2021" name="BMC Biol.">
        <title>Horizontally acquired antibacterial genes associated with adaptive radiation of ladybird beetles.</title>
        <authorList>
            <person name="Li H.S."/>
            <person name="Tang X.F."/>
            <person name="Huang Y.H."/>
            <person name="Xu Z.Y."/>
            <person name="Chen M.L."/>
            <person name="Du X.Y."/>
            <person name="Qiu B.Y."/>
            <person name="Chen P.T."/>
            <person name="Zhang W."/>
            <person name="Slipinski A."/>
            <person name="Escalona H.E."/>
            <person name="Waterhouse R.M."/>
            <person name="Zwick A."/>
            <person name="Pang H."/>
        </authorList>
    </citation>
    <scope>NUCLEOTIDE SEQUENCE [LARGE SCALE GENOMIC DNA]</scope>
    <source>
        <strain evidence="1">SYSU2018</strain>
    </source>
</reference>
<gene>
    <name evidence="1" type="ORF">HHI36_019153</name>
</gene>
<protein>
    <submittedName>
        <fullName evidence="1">Uncharacterized protein</fullName>
    </submittedName>
</protein>
<dbReference type="Proteomes" id="UP001516400">
    <property type="component" value="Unassembled WGS sequence"/>
</dbReference>
<sequence>MYQKLVIPFSGFTEEDVREIRGYSEPPPKEQSKQPVTLSSLSITTSNKRPLLKTYQSEKRKSSYERYIQESLENLSKQKNNTEDSSYNTVLAVKMLVERAVGFEEESSVNLLDDAGTKTETISKPFSDISSLDFADLMKPVKERDPLKQNREAFARLAHPETKFSDKLYQSISLQEMDLRRELDLVTEEHERMLIEYEEAERVYFAAKLHLHKVEIRRNYLITQIKNLEKDYYIPTKRRKSG</sequence>
<dbReference type="EMBL" id="JABFTP020000165">
    <property type="protein sequence ID" value="KAL3285025.1"/>
    <property type="molecule type" value="Genomic_DNA"/>
</dbReference>
<evidence type="ECO:0000313" key="2">
    <source>
        <dbReference type="Proteomes" id="UP001516400"/>
    </source>
</evidence>
<proteinExistence type="predicted"/>
<keyword evidence="2" id="KW-1185">Reference proteome</keyword>